<dbReference type="Proteomes" id="UP000035481">
    <property type="component" value="Unassembled WGS sequence"/>
</dbReference>
<dbReference type="Gene3D" id="2.60.120.330">
    <property type="entry name" value="B-lactam Antibiotic, Isopenicillin N Synthase, Chain"/>
    <property type="match status" value="1"/>
</dbReference>
<accession>A0A0G9H3W5</accession>
<comment type="caution">
    <text evidence="6">The sequence shown here is derived from an EMBL/GenBank/DDBJ whole genome shotgun (WGS) entry which is preliminary data.</text>
</comment>
<comment type="similarity">
    <text evidence="1">Belongs to the aspartyl/asparaginyl beta-hydroxylase family.</text>
</comment>
<dbReference type="GO" id="GO:0016020">
    <property type="term" value="C:membrane"/>
    <property type="evidence" value="ECO:0007669"/>
    <property type="project" value="TreeGrafter"/>
</dbReference>
<keyword evidence="3" id="KW-0560">Oxidoreductase</keyword>
<protein>
    <submittedName>
        <fullName evidence="6">Aspartyl beta-hydroxylase</fullName>
    </submittedName>
</protein>
<sequence length="440" mass="48871">MNSGVGVAVPALREMALNGLRQGDAALAEQYFARLLEQVPDDAEALQFVASRHLARGDISRALAMLTAAVKAHPEHPDLLHQLGVAQTVAGDLAGAAASLRRCVDIAPNMFVARLRLGIALEQLGEMHRALLAYFGAVNAAQAQGRWMSDDTTAPGLRQAVQHAMRFIDAGRHRTFDAVLEPMRAHYGRDALSRVEACLAIYLGERRAELPDPRQKPKFLYFPGVPSQAYYGAERFPWQADLQDATAMIREELQLVLAENRPFEPFLGEQTEEGLKGHLRSSGEQPAAWDAFFFYRHGDRFDEHHLRCPRTSAVLEGVPLVRIRDHAPETLFSVLRPGTHILPHRGVTNTRLVTHLPLIVPRDCAINVGGELHEWKEGRCVTFDDTFEHEAWNRSDSTRVVVILDSWNPDLTEVERMAVTELVETIGDFNRASEVAVPGG</sequence>
<proteinExistence type="inferred from homology"/>
<evidence type="ECO:0000256" key="1">
    <source>
        <dbReference type="ARBA" id="ARBA00007730"/>
    </source>
</evidence>
<evidence type="ECO:0000256" key="3">
    <source>
        <dbReference type="ARBA" id="ARBA00023002"/>
    </source>
</evidence>
<dbReference type="AlphaFoldDB" id="A0A0G9H3W5"/>
<keyword evidence="4" id="KW-0802">TPR repeat</keyword>
<dbReference type="PANTHER" id="PTHR46332:SF5">
    <property type="entry name" value="ASPARTATE BETA-HYDROXYLASE DOMAIN CONTAINING 2"/>
    <property type="match status" value="1"/>
</dbReference>
<dbReference type="InterPro" id="IPR011990">
    <property type="entry name" value="TPR-like_helical_dom_sf"/>
</dbReference>
<gene>
    <name evidence="6" type="ORF">Y882_07765</name>
</gene>
<dbReference type="SUPFAM" id="SSF48452">
    <property type="entry name" value="TPR-like"/>
    <property type="match status" value="1"/>
</dbReference>
<evidence type="ECO:0000256" key="2">
    <source>
        <dbReference type="ARBA" id="ARBA00022964"/>
    </source>
</evidence>
<dbReference type="Gene3D" id="1.25.40.10">
    <property type="entry name" value="Tetratricopeptide repeat domain"/>
    <property type="match status" value="1"/>
</dbReference>
<dbReference type="GO" id="GO:0051213">
    <property type="term" value="F:dioxygenase activity"/>
    <property type="evidence" value="ECO:0007669"/>
    <property type="project" value="UniProtKB-KW"/>
</dbReference>
<dbReference type="Pfam" id="PF05118">
    <property type="entry name" value="Asp_Arg_Hydrox"/>
    <property type="match status" value="1"/>
</dbReference>
<dbReference type="SMART" id="SM00028">
    <property type="entry name" value="TPR"/>
    <property type="match status" value="4"/>
</dbReference>
<reference evidence="6 7" key="1">
    <citation type="journal article" date="2015" name="Antonie Van Leeuwenhoek">
        <title>A phylogenomic and molecular marker based taxonomic framework for the order Xanthomonadales: proposal to transfer the families Algiphilaceae and Solimonadaceae to the order Nevskiales ord. nov. and to create a new family within the order Xanthomonadales, the family Rhodanobacteraceae fam. nov., containing the genus Rhodanobacter and its closest relatives.</title>
        <authorList>
            <person name="Naushad S."/>
            <person name="Adeolu M."/>
            <person name="Wong S."/>
            <person name="Sohail M."/>
            <person name="Schellhorn H.E."/>
            <person name="Gupta R.S."/>
        </authorList>
    </citation>
    <scope>NUCLEOTIDE SEQUENCE [LARGE SCALE GENOMIC DNA]</scope>
    <source>
        <strain evidence="6 7">DSM 16301</strain>
    </source>
</reference>
<evidence type="ECO:0000313" key="6">
    <source>
        <dbReference type="EMBL" id="KLD64243.1"/>
    </source>
</evidence>
<dbReference type="STRING" id="1440762.Y882_07765"/>
<evidence type="ECO:0000259" key="5">
    <source>
        <dbReference type="Pfam" id="PF05118"/>
    </source>
</evidence>
<feature type="domain" description="Aspartyl/asparaginy/proline hydroxylase" evidence="5">
    <location>
        <begin position="246"/>
        <end position="409"/>
    </location>
</feature>
<feature type="repeat" description="TPR" evidence="4">
    <location>
        <begin position="43"/>
        <end position="76"/>
    </location>
</feature>
<dbReference type="InterPro" id="IPR007803">
    <property type="entry name" value="Asp/Arg/Pro-Hydrxlase"/>
</dbReference>
<evidence type="ECO:0000313" key="7">
    <source>
        <dbReference type="Proteomes" id="UP000035481"/>
    </source>
</evidence>
<dbReference type="PANTHER" id="PTHR46332">
    <property type="entry name" value="ASPARTATE BETA-HYDROXYLASE DOMAIN-CONTAINING PROTEIN 2"/>
    <property type="match status" value="1"/>
</dbReference>
<organism evidence="6 7">
    <name type="scientific">Dyella japonica DSM 16301</name>
    <dbReference type="NCBI Taxonomy" id="1440762"/>
    <lineage>
        <taxon>Bacteria</taxon>
        <taxon>Pseudomonadati</taxon>
        <taxon>Pseudomonadota</taxon>
        <taxon>Gammaproteobacteria</taxon>
        <taxon>Lysobacterales</taxon>
        <taxon>Rhodanobacteraceae</taxon>
        <taxon>Dyella</taxon>
    </lineage>
</organism>
<dbReference type="InterPro" id="IPR019734">
    <property type="entry name" value="TPR_rpt"/>
</dbReference>
<dbReference type="Pfam" id="PF13432">
    <property type="entry name" value="TPR_16"/>
    <property type="match status" value="1"/>
</dbReference>
<dbReference type="RefSeq" id="WP_052949775.1">
    <property type="nucleotide sequence ID" value="NZ_JPLA01000020.1"/>
</dbReference>
<dbReference type="EMBL" id="JPLA01000020">
    <property type="protein sequence ID" value="KLD64243.1"/>
    <property type="molecule type" value="Genomic_DNA"/>
</dbReference>
<dbReference type="PROSITE" id="PS50005">
    <property type="entry name" value="TPR"/>
    <property type="match status" value="1"/>
</dbReference>
<dbReference type="SUPFAM" id="SSF51197">
    <property type="entry name" value="Clavaminate synthase-like"/>
    <property type="match status" value="1"/>
</dbReference>
<dbReference type="InterPro" id="IPR051821">
    <property type="entry name" value="Asp/Asn_beta-hydroxylase"/>
</dbReference>
<evidence type="ECO:0000256" key="4">
    <source>
        <dbReference type="PROSITE-ProRule" id="PRU00339"/>
    </source>
</evidence>
<name>A0A0G9H3W5_9GAMM</name>
<dbReference type="PATRIC" id="fig|1440762.4.peg.1038"/>
<keyword evidence="2" id="KW-0223">Dioxygenase</keyword>
<dbReference type="InterPro" id="IPR027443">
    <property type="entry name" value="IPNS-like_sf"/>
</dbReference>